<evidence type="ECO:0000256" key="1">
    <source>
        <dbReference type="ARBA" id="ARBA00023015"/>
    </source>
</evidence>
<dbReference type="InterPro" id="IPR018060">
    <property type="entry name" value="HTH_AraC"/>
</dbReference>
<dbReference type="EMBL" id="JADIML010000176">
    <property type="protein sequence ID" value="MBO8463559.1"/>
    <property type="molecule type" value="Genomic_DNA"/>
</dbReference>
<dbReference type="GO" id="GO:0043565">
    <property type="term" value="F:sequence-specific DNA binding"/>
    <property type="evidence" value="ECO:0007669"/>
    <property type="project" value="InterPro"/>
</dbReference>
<dbReference type="InterPro" id="IPR003313">
    <property type="entry name" value="AraC-bd"/>
</dbReference>
<dbReference type="Pfam" id="PF02311">
    <property type="entry name" value="AraC_binding"/>
    <property type="match status" value="1"/>
</dbReference>
<accession>A0A9D9I028</accession>
<reference evidence="5" key="1">
    <citation type="submission" date="2020-10" db="EMBL/GenBank/DDBJ databases">
        <authorList>
            <person name="Gilroy R."/>
        </authorList>
    </citation>
    <scope>NUCLEOTIDE SEQUENCE</scope>
    <source>
        <strain evidence="5">E3-2379</strain>
    </source>
</reference>
<dbReference type="InterPro" id="IPR018062">
    <property type="entry name" value="HTH_AraC-typ_CS"/>
</dbReference>
<evidence type="ECO:0000313" key="5">
    <source>
        <dbReference type="EMBL" id="MBO8463559.1"/>
    </source>
</evidence>
<dbReference type="PANTHER" id="PTHR43280">
    <property type="entry name" value="ARAC-FAMILY TRANSCRIPTIONAL REGULATOR"/>
    <property type="match status" value="1"/>
</dbReference>
<sequence length="277" mass="32897">MKNYLFLNKDYFDITIYQYGYEHCEPYHTFGPGMRNHYLIHCILSGTGTYRTSYRNQSLSYTLHAGQAFLIEPNRLVHYYADSKEPWEYMWIEFDGMKAQEYLHQAGLTTANPIYNASSENGYQKLFDQLRYIVDTPNLLPVEIVGRTYLFFAALIESSKNAKQLPKNNLLDFYIQSTVDYIENYYMNEITIEDMATHVNLNRSYFSKMFKNATKKSPQEFLIQYRMNKACELLRDTKMPIIQIAHLVGYHNQFHFSRAFKNIMSISPLEWRKRNQI</sequence>
<reference evidence="5" key="2">
    <citation type="journal article" date="2021" name="PeerJ">
        <title>Extensive microbial diversity within the chicken gut microbiome revealed by metagenomics and culture.</title>
        <authorList>
            <person name="Gilroy R."/>
            <person name="Ravi A."/>
            <person name="Getino M."/>
            <person name="Pursley I."/>
            <person name="Horton D.L."/>
            <person name="Alikhan N.F."/>
            <person name="Baker D."/>
            <person name="Gharbi K."/>
            <person name="Hall N."/>
            <person name="Watson M."/>
            <person name="Adriaenssens E.M."/>
            <person name="Foster-Nyarko E."/>
            <person name="Jarju S."/>
            <person name="Secka A."/>
            <person name="Antonio M."/>
            <person name="Oren A."/>
            <person name="Chaudhuri R.R."/>
            <person name="La Ragione R."/>
            <person name="Hildebrand F."/>
            <person name="Pallen M.J."/>
        </authorList>
    </citation>
    <scope>NUCLEOTIDE SEQUENCE</scope>
    <source>
        <strain evidence="5">E3-2379</strain>
    </source>
</reference>
<keyword evidence="1" id="KW-0805">Transcription regulation</keyword>
<dbReference type="Pfam" id="PF12833">
    <property type="entry name" value="HTH_18"/>
    <property type="match status" value="1"/>
</dbReference>
<keyword evidence="2" id="KW-0238">DNA-binding</keyword>
<evidence type="ECO:0000313" key="6">
    <source>
        <dbReference type="Proteomes" id="UP000823618"/>
    </source>
</evidence>
<dbReference type="PANTHER" id="PTHR43280:SF2">
    <property type="entry name" value="HTH-TYPE TRANSCRIPTIONAL REGULATOR EXSA"/>
    <property type="match status" value="1"/>
</dbReference>
<dbReference type="GO" id="GO:0003700">
    <property type="term" value="F:DNA-binding transcription factor activity"/>
    <property type="evidence" value="ECO:0007669"/>
    <property type="project" value="InterPro"/>
</dbReference>
<comment type="caution">
    <text evidence="5">The sequence shown here is derived from an EMBL/GenBank/DDBJ whole genome shotgun (WGS) entry which is preliminary data.</text>
</comment>
<gene>
    <name evidence="5" type="ORF">IAC13_06485</name>
</gene>
<keyword evidence="3" id="KW-0804">Transcription</keyword>
<dbReference type="InterPro" id="IPR037923">
    <property type="entry name" value="HTH-like"/>
</dbReference>
<dbReference type="PROSITE" id="PS01124">
    <property type="entry name" value="HTH_ARAC_FAMILY_2"/>
    <property type="match status" value="1"/>
</dbReference>
<dbReference type="Gene3D" id="2.60.120.280">
    <property type="entry name" value="Regulatory protein AraC"/>
    <property type="match status" value="1"/>
</dbReference>
<feature type="domain" description="HTH araC/xylS-type" evidence="4">
    <location>
        <begin position="176"/>
        <end position="274"/>
    </location>
</feature>
<dbReference type="Gene3D" id="1.10.10.60">
    <property type="entry name" value="Homeodomain-like"/>
    <property type="match status" value="2"/>
</dbReference>
<dbReference type="InterPro" id="IPR009057">
    <property type="entry name" value="Homeodomain-like_sf"/>
</dbReference>
<dbReference type="PROSITE" id="PS00041">
    <property type="entry name" value="HTH_ARAC_FAMILY_1"/>
    <property type="match status" value="1"/>
</dbReference>
<evidence type="ECO:0000256" key="2">
    <source>
        <dbReference type="ARBA" id="ARBA00023125"/>
    </source>
</evidence>
<dbReference type="SUPFAM" id="SSF51215">
    <property type="entry name" value="Regulatory protein AraC"/>
    <property type="match status" value="1"/>
</dbReference>
<organism evidence="5 6">
    <name type="scientific">Candidatus Scybalomonas excrementavium</name>
    <dbReference type="NCBI Taxonomy" id="2840943"/>
    <lineage>
        <taxon>Bacteria</taxon>
        <taxon>Bacillati</taxon>
        <taxon>Bacillota</taxon>
        <taxon>Clostridia</taxon>
        <taxon>Lachnospirales</taxon>
        <taxon>Lachnospiraceae</taxon>
        <taxon>Lachnospiraceae incertae sedis</taxon>
        <taxon>Candidatus Scybalomonas</taxon>
    </lineage>
</organism>
<evidence type="ECO:0000259" key="4">
    <source>
        <dbReference type="PROSITE" id="PS01124"/>
    </source>
</evidence>
<dbReference type="SUPFAM" id="SSF46689">
    <property type="entry name" value="Homeodomain-like"/>
    <property type="match status" value="2"/>
</dbReference>
<dbReference type="AlphaFoldDB" id="A0A9D9I028"/>
<dbReference type="SMART" id="SM00342">
    <property type="entry name" value="HTH_ARAC"/>
    <property type="match status" value="1"/>
</dbReference>
<dbReference type="Proteomes" id="UP000823618">
    <property type="component" value="Unassembled WGS sequence"/>
</dbReference>
<name>A0A9D9I028_9FIRM</name>
<proteinExistence type="predicted"/>
<evidence type="ECO:0000256" key="3">
    <source>
        <dbReference type="ARBA" id="ARBA00023163"/>
    </source>
</evidence>
<protein>
    <submittedName>
        <fullName evidence="5">AraC family transcriptional regulator</fullName>
    </submittedName>
</protein>
<dbReference type="CDD" id="cd06986">
    <property type="entry name" value="cupin_MmsR-like_N"/>
    <property type="match status" value="1"/>
</dbReference>